<evidence type="ECO:0000313" key="1">
    <source>
        <dbReference type="EMBL" id="PWS26159.1"/>
    </source>
</evidence>
<keyword evidence="2" id="KW-1185">Reference proteome</keyword>
<dbReference type="RefSeq" id="WP_109926724.1">
    <property type="nucleotide sequence ID" value="NZ_QGNZ01000004.1"/>
</dbReference>
<reference evidence="1 2" key="1">
    <citation type="submission" date="2018-05" db="EMBL/GenBank/DDBJ databases">
        <title>Pedobacter paludis sp. nov., isolated from wetland soil.</title>
        <authorList>
            <person name="Zhang Y."/>
            <person name="Wang G."/>
        </authorList>
    </citation>
    <scope>NUCLEOTIDE SEQUENCE [LARGE SCALE GENOMIC DNA]</scope>
    <source>
        <strain evidence="1 2">KCTC22721</strain>
    </source>
</reference>
<dbReference type="EMBL" id="QGNZ01000004">
    <property type="protein sequence ID" value="PWS26159.1"/>
    <property type="molecule type" value="Genomic_DNA"/>
</dbReference>
<sequence length="115" mass="12621">MKNLKIKLPFLALLLGLGIVFVQSAFTSVTDKRANTYWRYNPTDPALSYSGSNYSQITVPIDQVECPTGLDAICVFEAPETVTSTTLLDSYLHTNFADANAVNNSSNVIRKKEGD</sequence>
<gene>
    <name evidence="1" type="ORF">DHW03_15295</name>
</gene>
<organism evidence="1 2">
    <name type="scientific">Pedobacter yonginense</name>
    <dbReference type="NCBI Taxonomy" id="651869"/>
    <lineage>
        <taxon>Bacteria</taxon>
        <taxon>Pseudomonadati</taxon>
        <taxon>Bacteroidota</taxon>
        <taxon>Sphingobacteriia</taxon>
        <taxon>Sphingobacteriales</taxon>
        <taxon>Sphingobacteriaceae</taxon>
        <taxon>Pedobacter</taxon>
    </lineage>
</organism>
<protein>
    <submittedName>
        <fullName evidence="1">Uncharacterized protein</fullName>
    </submittedName>
</protein>
<dbReference type="AlphaFoldDB" id="A0A317EJ84"/>
<evidence type="ECO:0000313" key="2">
    <source>
        <dbReference type="Proteomes" id="UP000245379"/>
    </source>
</evidence>
<proteinExistence type="predicted"/>
<comment type="caution">
    <text evidence="1">The sequence shown here is derived from an EMBL/GenBank/DDBJ whole genome shotgun (WGS) entry which is preliminary data.</text>
</comment>
<dbReference type="Proteomes" id="UP000245379">
    <property type="component" value="Unassembled WGS sequence"/>
</dbReference>
<accession>A0A317EJ84</accession>
<name>A0A317EJ84_9SPHI</name>